<dbReference type="AlphaFoldDB" id="A0AAV3PF40"/>
<name>A0AAV3PF40_LITER</name>
<dbReference type="EC" id="2.4.1.-" evidence="4"/>
<accession>A0AAV3PF40</accession>
<dbReference type="GO" id="GO:0035251">
    <property type="term" value="F:UDP-glucosyltransferase activity"/>
    <property type="evidence" value="ECO:0007669"/>
    <property type="project" value="InterPro"/>
</dbReference>
<protein>
    <recommendedName>
        <fullName evidence="4">Glycosyltransferase</fullName>
        <ecNumber evidence="4">2.4.1.-</ecNumber>
    </recommendedName>
</protein>
<dbReference type="EMBL" id="BAABME010001574">
    <property type="protein sequence ID" value="GAA0150352.1"/>
    <property type="molecule type" value="Genomic_DNA"/>
</dbReference>
<keyword evidence="6" id="KW-1185">Reference proteome</keyword>
<dbReference type="Proteomes" id="UP001454036">
    <property type="component" value="Unassembled WGS sequence"/>
</dbReference>
<evidence type="ECO:0000313" key="6">
    <source>
        <dbReference type="Proteomes" id="UP001454036"/>
    </source>
</evidence>
<comment type="similarity">
    <text evidence="1 3">Belongs to the UDP-glycosyltransferase family.</text>
</comment>
<keyword evidence="3" id="KW-0328">Glycosyltransferase</keyword>
<dbReference type="FunFam" id="3.40.50.2000:FF:000056">
    <property type="entry name" value="Glycosyltransferase"/>
    <property type="match status" value="1"/>
</dbReference>
<evidence type="ECO:0000256" key="4">
    <source>
        <dbReference type="RuleBase" id="RU362057"/>
    </source>
</evidence>
<dbReference type="InterPro" id="IPR002213">
    <property type="entry name" value="UDP_glucos_trans"/>
</dbReference>
<evidence type="ECO:0000256" key="2">
    <source>
        <dbReference type="ARBA" id="ARBA00022679"/>
    </source>
</evidence>
<dbReference type="Pfam" id="PF00201">
    <property type="entry name" value="UDPGT"/>
    <property type="match status" value="1"/>
</dbReference>
<dbReference type="PANTHER" id="PTHR48048:SF35">
    <property type="entry name" value="UDP-GLYCOSYLTRANSFERASES DOMAIN-CONTAINING PROTEIN"/>
    <property type="match status" value="1"/>
</dbReference>
<proteinExistence type="inferred from homology"/>
<dbReference type="Gene3D" id="3.40.50.2000">
    <property type="entry name" value="Glycogen Phosphorylase B"/>
    <property type="match status" value="2"/>
</dbReference>
<gene>
    <name evidence="5" type="ORF">LIER_09312</name>
</gene>
<evidence type="ECO:0000313" key="5">
    <source>
        <dbReference type="EMBL" id="GAA0150352.1"/>
    </source>
</evidence>
<organism evidence="5 6">
    <name type="scientific">Lithospermum erythrorhizon</name>
    <name type="common">Purple gromwell</name>
    <name type="synonym">Lithospermum officinale var. erythrorhizon</name>
    <dbReference type="NCBI Taxonomy" id="34254"/>
    <lineage>
        <taxon>Eukaryota</taxon>
        <taxon>Viridiplantae</taxon>
        <taxon>Streptophyta</taxon>
        <taxon>Embryophyta</taxon>
        <taxon>Tracheophyta</taxon>
        <taxon>Spermatophyta</taxon>
        <taxon>Magnoliopsida</taxon>
        <taxon>eudicotyledons</taxon>
        <taxon>Gunneridae</taxon>
        <taxon>Pentapetalae</taxon>
        <taxon>asterids</taxon>
        <taxon>lamiids</taxon>
        <taxon>Boraginales</taxon>
        <taxon>Boraginaceae</taxon>
        <taxon>Boraginoideae</taxon>
        <taxon>Lithospermeae</taxon>
        <taxon>Lithospermum</taxon>
    </lineage>
</organism>
<keyword evidence="2 3" id="KW-0808">Transferase</keyword>
<dbReference type="SUPFAM" id="SSF53756">
    <property type="entry name" value="UDP-Glycosyltransferase/glycogen phosphorylase"/>
    <property type="match status" value="1"/>
</dbReference>
<evidence type="ECO:0000256" key="3">
    <source>
        <dbReference type="RuleBase" id="RU003718"/>
    </source>
</evidence>
<dbReference type="PROSITE" id="PS00375">
    <property type="entry name" value="UDPGT"/>
    <property type="match status" value="1"/>
</dbReference>
<sequence>MAKPELLFFPSPSMGHVAQMVELAKVIINREPKISITIIISKLPDSIDSVSGPFVDCLASTNQEKRLHFFNLPTANPSPDWSTQTRGYYVNMLIRSQKQHVHTFIKQKMEETNESRISGIVVDMLCTSMMEVGQHFGISSYVFLTSGAGFLGQMLYFQKLHDEENKDISEFRNSKTDVFSPVFSKPVPPSVLPLVFVDKRVWLGRFLDFARGYRKARAIIVNTFDELELYPLKALAQDPMTPPVYPVGPILNQAPRGSEQARDEILKWLDCQPEKSVVFICFGSQGSIDEEQIRELAHGLELSGHRFLWALRKRSYGNRAGYPGEYENFKDVLPENFLDQTKEVGKIVGWVPQLDVLAHKSIGGFVSHCGWNSTLESIWNGVPIATWPLHAEQQLNSFQLVKEENLAVEISLDYQEHRQEQGCALISAEEIERGLRRLMASDNEVRENVAKMSANARKSIEVGGSSYANLRRLIEDMIN</sequence>
<dbReference type="PANTHER" id="PTHR48048">
    <property type="entry name" value="GLYCOSYLTRANSFERASE"/>
    <property type="match status" value="1"/>
</dbReference>
<dbReference type="CDD" id="cd03784">
    <property type="entry name" value="GT1_Gtf-like"/>
    <property type="match status" value="1"/>
</dbReference>
<comment type="caution">
    <text evidence="5">The sequence shown here is derived from an EMBL/GenBank/DDBJ whole genome shotgun (WGS) entry which is preliminary data.</text>
</comment>
<dbReference type="InterPro" id="IPR035595">
    <property type="entry name" value="UDP_glycos_trans_CS"/>
</dbReference>
<reference evidence="5 6" key="1">
    <citation type="submission" date="2024-01" db="EMBL/GenBank/DDBJ databases">
        <title>The complete chloroplast genome sequence of Lithospermum erythrorhizon: insights into the phylogenetic relationship among Boraginaceae species and the maternal lineages of purple gromwells.</title>
        <authorList>
            <person name="Okada T."/>
            <person name="Watanabe K."/>
        </authorList>
    </citation>
    <scope>NUCLEOTIDE SEQUENCE [LARGE SCALE GENOMIC DNA]</scope>
</reference>
<evidence type="ECO:0000256" key="1">
    <source>
        <dbReference type="ARBA" id="ARBA00009995"/>
    </source>
</evidence>
<dbReference type="InterPro" id="IPR050481">
    <property type="entry name" value="UDP-glycosyltransf_plant"/>
</dbReference>